<protein>
    <submittedName>
        <fullName evidence="8">LPS biosynthesis protein</fullName>
    </submittedName>
</protein>
<reference evidence="9" key="1">
    <citation type="journal article" date="2019" name="Int. J. Syst. Evol. Microbiol.">
        <title>The Global Catalogue of Microorganisms (GCM) 10K type strain sequencing project: providing services to taxonomists for standard genome sequencing and annotation.</title>
        <authorList>
            <consortium name="The Broad Institute Genomics Platform"/>
            <consortium name="The Broad Institute Genome Sequencing Center for Infectious Disease"/>
            <person name="Wu L."/>
            <person name="Ma J."/>
        </authorList>
    </citation>
    <scope>NUCLEOTIDE SEQUENCE [LARGE SCALE GENOMIC DNA]</scope>
    <source>
        <strain evidence="9">CGMCC 1.15922</strain>
    </source>
</reference>
<evidence type="ECO:0000256" key="6">
    <source>
        <dbReference type="SAM" id="Phobius"/>
    </source>
</evidence>
<keyword evidence="4 6" id="KW-1133">Transmembrane helix</keyword>
<comment type="caution">
    <text evidence="8">The sequence shown here is derived from an EMBL/GenBank/DDBJ whole genome shotgun (WGS) entry which is preliminary data.</text>
</comment>
<sequence length="305" mass="34236">MSTTTSDEISLTEVWAEVFRRKIFIIVSGFLCAAIGVVIALSLPNMYTAKVLTVPKMEESGGLGSLTNGLGGLAGMAGIKLGSSSGPDKTQVALEVLKSQRFINQFVEKHNLVVPLMVSKASHPVSFELIYDEDKYDRQTNKWLREVKPPKTVEPTPQEIYERFLDIFEVNHDPKSGFVDLSIEFYSPKIAVKWLEWLIEDINEEMRQEDIAEAQASIDYLNDALAKVTNTSMQTSFYQLIEDQTKILMLANSNKEYILKTISPAMIPEKRSKPSRVLIVIAGGVIGGFLSVLWVLIRFFKRSYS</sequence>
<keyword evidence="5 6" id="KW-0472">Membrane</keyword>
<organism evidence="8 9">
    <name type="scientific">Thalassotalea profundi</name>
    <dbReference type="NCBI Taxonomy" id="2036687"/>
    <lineage>
        <taxon>Bacteria</taxon>
        <taxon>Pseudomonadati</taxon>
        <taxon>Pseudomonadota</taxon>
        <taxon>Gammaproteobacteria</taxon>
        <taxon>Alteromonadales</taxon>
        <taxon>Colwelliaceae</taxon>
        <taxon>Thalassotalea</taxon>
    </lineage>
</organism>
<keyword evidence="2" id="KW-1003">Cell membrane</keyword>
<dbReference type="PANTHER" id="PTHR32309:SF13">
    <property type="entry name" value="FERRIC ENTEROBACTIN TRANSPORT PROTEIN FEPE"/>
    <property type="match status" value="1"/>
</dbReference>
<dbReference type="RefSeq" id="WP_189376585.1">
    <property type="nucleotide sequence ID" value="NZ_BNAH01000002.1"/>
</dbReference>
<dbReference type="Pfam" id="PF02706">
    <property type="entry name" value="Wzz"/>
    <property type="match status" value="1"/>
</dbReference>
<evidence type="ECO:0000256" key="3">
    <source>
        <dbReference type="ARBA" id="ARBA00022692"/>
    </source>
</evidence>
<dbReference type="InterPro" id="IPR050445">
    <property type="entry name" value="Bact_polysacc_biosynth/exp"/>
</dbReference>
<evidence type="ECO:0000256" key="4">
    <source>
        <dbReference type="ARBA" id="ARBA00022989"/>
    </source>
</evidence>
<evidence type="ECO:0000313" key="8">
    <source>
        <dbReference type="EMBL" id="GHE80553.1"/>
    </source>
</evidence>
<feature type="domain" description="Polysaccharide chain length determinant N-terminal" evidence="7">
    <location>
        <begin position="7"/>
        <end position="109"/>
    </location>
</feature>
<evidence type="ECO:0000313" key="9">
    <source>
        <dbReference type="Proteomes" id="UP000626370"/>
    </source>
</evidence>
<keyword evidence="3 6" id="KW-0812">Transmembrane</keyword>
<proteinExistence type="predicted"/>
<evidence type="ECO:0000256" key="5">
    <source>
        <dbReference type="ARBA" id="ARBA00023136"/>
    </source>
</evidence>
<evidence type="ECO:0000259" key="7">
    <source>
        <dbReference type="Pfam" id="PF02706"/>
    </source>
</evidence>
<evidence type="ECO:0000256" key="1">
    <source>
        <dbReference type="ARBA" id="ARBA00004651"/>
    </source>
</evidence>
<gene>
    <name evidence="8" type="primary">wzz</name>
    <name evidence="8" type="ORF">GCM10011501_05600</name>
</gene>
<dbReference type="PANTHER" id="PTHR32309">
    <property type="entry name" value="TYROSINE-PROTEIN KINASE"/>
    <property type="match status" value="1"/>
</dbReference>
<keyword evidence="9" id="KW-1185">Reference proteome</keyword>
<evidence type="ECO:0000256" key="2">
    <source>
        <dbReference type="ARBA" id="ARBA00022475"/>
    </source>
</evidence>
<dbReference type="InterPro" id="IPR003856">
    <property type="entry name" value="LPS_length_determ_N"/>
</dbReference>
<name>A0ABQ3IDM5_9GAMM</name>
<feature type="transmembrane region" description="Helical" evidence="6">
    <location>
        <begin position="23"/>
        <end position="43"/>
    </location>
</feature>
<feature type="transmembrane region" description="Helical" evidence="6">
    <location>
        <begin position="277"/>
        <end position="297"/>
    </location>
</feature>
<comment type="subcellular location">
    <subcellularLocation>
        <location evidence="1">Cell membrane</location>
        <topology evidence="1">Multi-pass membrane protein</topology>
    </subcellularLocation>
</comment>
<dbReference type="Proteomes" id="UP000626370">
    <property type="component" value="Unassembled WGS sequence"/>
</dbReference>
<dbReference type="EMBL" id="BNAH01000002">
    <property type="protein sequence ID" value="GHE80553.1"/>
    <property type="molecule type" value="Genomic_DNA"/>
</dbReference>
<accession>A0ABQ3IDM5</accession>